<protein>
    <submittedName>
        <fullName evidence="2">DUF2219 family protein</fullName>
    </submittedName>
</protein>
<keyword evidence="3" id="KW-1185">Reference proteome</keyword>
<dbReference type="Pfam" id="PF09982">
    <property type="entry name" value="LpxR"/>
    <property type="match status" value="1"/>
</dbReference>
<dbReference type="Gene3D" id="2.40.128.140">
    <property type="entry name" value="Outer membrane protein"/>
    <property type="match status" value="1"/>
</dbReference>
<organism evidence="2 3">
    <name type="scientific">Halovulum marinum</name>
    <dbReference type="NCBI Taxonomy" id="2662447"/>
    <lineage>
        <taxon>Bacteria</taxon>
        <taxon>Pseudomonadati</taxon>
        <taxon>Pseudomonadota</taxon>
        <taxon>Alphaproteobacteria</taxon>
        <taxon>Rhodobacterales</taxon>
        <taxon>Paracoccaceae</taxon>
        <taxon>Halovulum</taxon>
    </lineage>
</organism>
<accession>A0A6L5YX56</accession>
<reference evidence="2 3" key="1">
    <citation type="submission" date="2019-10" db="EMBL/GenBank/DDBJ databases">
        <title>Cognatihalovulum marinum gen. nov. sp. nov., a new member of the family Rhodobacteraceae isolated from deep seawater of the Northwest Indian Ocean.</title>
        <authorList>
            <person name="Ruan C."/>
            <person name="Wang J."/>
            <person name="Zheng X."/>
            <person name="Song L."/>
            <person name="Zhu Y."/>
            <person name="Huang Y."/>
            <person name="Lu Z."/>
            <person name="Du W."/>
            <person name="Huang L."/>
            <person name="Dai X."/>
        </authorList>
    </citation>
    <scope>NUCLEOTIDE SEQUENCE [LARGE SCALE GENOMIC DNA]</scope>
    <source>
        <strain evidence="2 3">2CG4</strain>
    </source>
</reference>
<sequence>MIGRLGILALLTLAASLAQAGEARLRPLGWGGFVTNDRLGDGQDRWRTGSYTLSVVLGPEGTAALPARPGALVELRFHAEGIAPANLARPAAADRLYAGILSFGAHTYFTGADLGIGGELRAGADLVLTGPATGIDRFQSDLHRVLEGAATPLPREQVADGAYPTLSAEWGRTLALGAAPVRARPFGAAQLGYETLARVGLDLEIGAPGPVLAARDPATGFRYPALMGKAGRGVTLMLGADIAAVGDSVLLPDGGPVTLRRLRHRLRAGVRLDAGPGWLFFGNAWLGPEFEEQEAGQRVGAITMNLRF</sequence>
<evidence type="ECO:0000313" key="2">
    <source>
        <dbReference type="EMBL" id="MSU88432.1"/>
    </source>
</evidence>
<proteinExistence type="predicted"/>
<evidence type="ECO:0000256" key="1">
    <source>
        <dbReference type="SAM" id="SignalP"/>
    </source>
</evidence>
<feature type="chain" id="PRO_5027097602" evidence="1">
    <location>
        <begin position="21"/>
        <end position="308"/>
    </location>
</feature>
<dbReference type="EMBL" id="WIND01000001">
    <property type="protein sequence ID" value="MSU88432.1"/>
    <property type="molecule type" value="Genomic_DNA"/>
</dbReference>
<dbReference type="InterPro" id="IPR037107">
    <property type="entry name" value="Put_OMP_sf"/>
</dbReference>
<comment type="caution">
    <text evidence="2">The sequence shown here is derived from an EMBL/GenBank/DDBJ whole genome shotgun (WGS) entry which is preliminary data.</text>
</comment>
<dbReference type="AlphaFoldDB" id="A0A6L5YX56"/>
<evidence type="ECO:0000313" key="3">
    <source>
        <dbReference type="Proteomes" id="UP000474957"/>
    </source>
</evidence>
<gene>
    <name evidence="2" type="ORF">GE300_02225</name>
</gene>
<dbReference type="InterPro" id="IPR018707">
    <property type="entry name" value="LpxR"/>
</dbReference>
<keyword evidence="1" id="KW-0732">Signal</keyword>
<feature type="signal peptide" evidence="1">
    <location>
        <begin position="1"/>
        <end position="20"/>
    </location>
</feature>
<name>A0A6L5YX56_9RHOB</name>
<dbReference type="Proteomes" id="UP000474957">
    <property type="component" value="Unassembled WGS sequence"/>
</dbReference>
<dbReference type="RefSeq" id="WP_154444482.1">
    <property type="nucleotide sequence ID" value="NZ_WIND01000001.1"/>
</dbReference>